<keyword evidence="3" id="KW-1185">Reference proteome</keyword>
<keyword evidence="1" id="KW-0732">Signal</keyword>
<protein>
    <recommendedName>
        <fullName evidence="4">DUF4136 domain-containing protein</fullName>
    </recommendedName>
</protein>
<organism evidence="2 3">
    <name type="scientific">Woeseia oceani</name>
    <dbReference type="NCBI Taxonomy" id="1548547"/>
    <lineage>
        <taxon>Bacteria</taxon>
        <taxon>Pseudomonadati</taxon>
        <taxon>Pseudomonadota</taxon>
        <taxon>Gammaproteobacteria</taxon>
        <taxon>Woeseiales</taxon>
        <taxon>Woeseiaceae</taxon>
        <taxon>Woeseia</taxon>
    </lineage>
</organism>
<evidence type="ECO:0000313" key="3">
    <source>
        <dbReference type="Proteomes" id="UP000092695"/>
    </source>
</evidence>
<dbReference type="KEGG" id="woc:BA177_17600"/>
<sequence length="200" mass="22426">MNTIALQSFRPTARLVLALSLVLLLSAFRHTDVDTQTNPAYVDYTFDAVYVQLPTANDYFREYVAERLAKEFSKSNVCMYTTEDLFSPFRDWTDEERRAVLSERGVSATIVISLESASERASPGTIFFNTDLGTATHVQAKSDRAVFHVRLIDIETRDLAWTAIVRTRGSGSLFVGDKSTAKAISKHVARSLRESGHLLR</sequence>
<dbReference type="STRING" id="1548547.BA177_17600"/>
<dbReference type="RefSeq" id="WP_068618401.1">
    <property type="nucleotide sequence ID" value="NZ_CP016268.1"/>
</dbReference>
<proteinExistence type="predicted"/>
<evidence type="ECO:0000313" key="2">
    <source>
        <dbReference type="EMBL" id="ANO52762.1"/>
    </source>
</evidence>
<gene>
    <name evidence="2" type="ORF">BA177_17600</name>
</gene>
<evidence type="ECO:0000256" key="1">
    <source>
        <dbReference type="SAM" id="SignalP"/>
    </source>
</evidence>
<feature type="chain" id="PRO_5008260353" description="DUF4136 domain-containing protein" evidence="1">
    <location>
        <begin position="32"/>
        <end position="200"/>
    </location>
</feature>
<feature type="signal peptide" evidence="1">
    <location>
        <begin position="1"/>
        <end position="31"/>
    </location>
</feature>
<dbReference type="EMBL" id="CP016268">
    <property type="protein sequence ID" value="ANO52762.1"/>
    <property type="molecule type" value="Genomic_DNA"/>
</dbReference>
<dbReference type="Proteomes" id="UP000092695">
    <property type="component" value="Chromosome"/>
</dbReference>
<dbReference type="AlphaFoldDB" id="A0A193LJS5"/>
<evidence type="ECO:0008006" key="4">
    <source>
        <dbReference type="Google" id="ProtNLM"/>
    </source>
</evidence>
<name>A0A193LJS5_9GAMM</name>
<accession>A0A193LJS5</accession>
<reference evidence="2 3" key="1">
    <citation type="submission" date="2016-06" db="EMBL/GenBank/DDBJ databases">
        <title>Complete genome sequence of a deep-branching marine Gamma Proteobacterium Woeseia oceani type strain XK5.</title>
        <authorList>
            <person name="Mu D."/>
            <person name="Du Z."/>
        </authorList>
    </citation>
    <scope>NUCLEOTIDE SEQUENCE [LARGE SCALE GENOMIC DNA]</scope>
    <source>
        <strain evidence="2 3">XK5</strain>
    </source>
</reference>